<comment type="caution">
    <text evidence="2">The sequence shown here is derived from an EMBL/GenBank/DDBJ whole genome shotgun (WGS) entry which is preliminary data.</text>
</comment>
<dbReference type="PANTHER" id="PTHR36182">
    <property type="entry name" value="PROTEIN, PUTATIVE (AFU_ORTHOLOGUE AFUA_6G10930)-RELATED"/>
    <property type="match status" value="1"/>
</dbReference>
<dbReference type="PANTHER" id="PTHR36182:SF2">
    <property type="entry name" value="LYTIC POLYSACCHARIDE MONOOXYGENASE"/>
    <property type="match status" value="1"/>
</dbReference>
<reference evidence="2 3" key="1">
    <citation type="submission" date="2018-12" db="EMBL/GenBank/DDBJ databases">
        <title>Venturia inaequalis Genome Resource.</title>
        <authorList>
            <person name="Lichtner F.J."/>
        </authorList>
    </citation>
    <scope>NUCLEOTIDE SEQUENCE [LARGE SCALE GENOMIC DNA]</scope>
    <source>
        <strain evidence="2 3">120213</strain>
    </source>
</reference>
<evidence type="ECO:0000313" key="2">
    <source>
        <dbReference type="EMBL" id="KAE9969419.1"/>
    </source>
</evidence>
<proteinExistence type="predicted"/>
<organism evidence="2 3">
    <name type="scientific">Venturia inaequalis</name>
    <name type="common">Apple scab fungus</name>
    <dbReference type="NCBI Taxonomy" id="5025"/>
    <lineage>
        <taxon>Eukaryota</taxon>
        <taxon>Fungi</taxon>
        <taxon>Dikarya</taxon>
        <taxon>Ascomycota</taxon>
        <taxon>Pezizomycotina</taxon>
        <taxon>Dothideomycetes</taxon>
        <taxon>Pleosporomycetidae</taxon>
        <taxon>Venturiales</taxon>
        <taxon>Venturiaceae</taxon>
        <taxon>Venturia</taxon>
    </lineage>
</organism>
<gene>
    <name evidence="2" type="ORF">EG328_006867</name>
</gene>
<dbReference type="Gene3D" id="2.70.50.70">
    <property type="match status" value="1"/>
</dbReference>
<evidence type="ECO:0000313" key="3">
    <source>
        <dbReference type="Proteomes" id="UP000447873"/>
    </source>
</evidence>
<dbReference type="EMBL" id="WNWS01000368">
    <property type="protein sequence ID" value="KAE9969419.1"/>
    <property type="molecule type" value="Genomic_DNA"/>
</dbReference>
<dbReference type="AlphaFoldDB" id="A0A8H3UFX1"/>
<feature type="region of interest" description="Disordered" evidence="1">
    <location>
        <begin position="173"/>
        <end position="198"/>
    </location>
</feature>
<evidence type="ECO:0000256" key="1">
    <source>
        <dbReference type="SAM" id="MobiDB-lite"/>
    </source>
</evidence>
<protein>
    <submittedName>
        <fullName evidence="2">Uncharacterized protein</fullName>
    </submittedName>
</protein>
<sequence>MDIPKPCNYKKGLTNGPMIQSAFPCSIWSSDSPQPLHLATAATHGGGACFIAMTYASPSSQEFEDPSNWRNVYTIPGDCPATTALNLDTVNNNSDDYPSGVQCSSSNSNQTDCVHSYTIPMPDELMDGPATFAWVWLSHLTDETYMNCAPITITEAKNNGGFDLLPDLKGLSFTGLSGGGPPETPAKNDGSSTPPSQTTAIPTTLTKSYLNVTATAVSEVSNVVVNASRPSVCREGTIPCSSSGFFCVNQTTFGECALGCAVPMQMSAGTWCLDDAVTFAHPRSIRRRTD</sequence>
<name>A0A8H3UFX1_VENIN</name>
<dbReference type="Proteomes" id="UP000447873">
    <property type="component" value="Unassembled WGS sequence"/>
</dbReference>
<feature type="compositionally biased region" description="Polar residues" evidence="1">
    <location>
        <begin position="189"/>
        <end position="198"/>
    </location>
</feature>
<accession>A0A8H3UFX1</accession>